<dbReference type="InterPro" id="IPR011009">
    <property type="entry name" value="Kinase-like_dom_sf"/>
</dbReference>
<dbReference type="AlphaFoldDB" id="A0A7M7SW47"/>
<accession>A0A7M7SW47</accession>
<dbReference type="KEGG" id="spu:100889562"/>
<dbReference type="InterPro" id="IPR009212">
    <property type="entry name" value="Methylthioribose_kinase"/>
</dbReference>
<sequence>MAKETFNDWIQRVKEYMQTDEKLQAAGFIVEVIGDGNLNDVHRVIEQDVERKSVIVKHAPPYIKCLGPEYPLSAVRSEIEYEALCWFDEIAQGSVPKPYHKDTANHSFLMEDLRGYEVMKKQLVRGHLNLDAGRQIVRYLIRIHKHTTEKELGREKFDQLKQAFENTEMVSLTRDFIFTYPFLRDHPTNQCSPEVADCLALIYDNDELLRNASDLRSIFLEKKDCLLHGDLHTGSIMTKDQDAKMIDLEFSFVGPLGFDLGVLLANYIFSYHAHRIDMQNKNSSCTKFHDKVRHAMSDAISDYFGDAELRLPSDDLTSLGREVVGFAGCELIRRIVGAAHVEDLDGNPAAEIECLKLGVNLILGYKDVNFVSAPDLMAVFGLR</sequence>
<dbReference type="NCBIfam" id="TIGR01767">
    <property type="entry name" value="MTRK"/>
    <property type="match status" value="1"/>
</dbReference>
<comment type="similarity">
    <text evidence="1">Belongs to the methylthioribose kinase family.</text>
</comment>
<dbReference type="GO" id="GO:0046522">
    <property type="term" value="F:S-methyl-5-thioribose kinase activity"/>
    <property type="evidence" value="ECO:0000318"/>
    <property type="project" value="GO_Central"/>
</dbReference>
<dbReference type="EC" id="2.7.1.100" evidence="3"/>
<dbReference type="Pfam" id="PF01636">
    <property type="entry name" value="APH"/>
    <property type="match status" value="1"/>
</dbReference>
<evidence type="ECO:0000256" key="5">
    <source>
        <dbReference type="ARBA" id="ARBA00022741"/>
    </source>
</evidence>
<comment type="subunit">
    <text evidence="2">Homodimer.</text>
</comment>
<dbReference type="SUPFAM" id="SSF56112">
    <property type="entry name" value="Protein kinase-like (PK-like)"/>
    <property type="match status" value="1"/>
</dbReference>
<reference evidence="10" key="1">
    <citation type="submission" date="2015-02" db="EMBL/GenBank/DDBJ databases">
        <title>Genome sequencing for Strongylocentrotus purpuratus.</title>
        <authorList>
            <person name="Murali S."/>
            <person name="Liu Y."/>
            <person name="Vee V."/>
            <person name="English A."/>
            <person name="Wang M."/>
            <person name="Skinner E."/>
            <person name="Han Y."/>
            <person name="Muzny D.M."/>
            <person name="Worley K.C."/>
            <person name="Gibbs R.A."/>
        </authorList>
    </citation>
    <scope>NUCLEOTIDE SEQUENCE</scope>
</reference>
<protein>
    <recommendedName>
        <fullName evidence="3">S-methyl-5-thioribose kinase</fullName>
        <ecNumber evidence="3">2.7.1.100</ecNumber>
    </recommendedName>
</protein>
<evidence type="ECO:0000313" key="9">
    <source>
        <dbReference type="EnsemblMetazoa" id="XP_030835761"/>
    </source>
</evidence>
<keyword evidence="6" id="KW-0418">Kinase</keyword>
<keyword evidence="4" id="KW-0808">Transferase</keyword>
<evidence type="ECO:0000256" key="1">
    <source>
        <dbReference type="ARBA" id="ARBA00010165"/>
    </source>
</evidence>
<evidence type="ECO:0000256" key="7">
    <source>
        <dbReference type="ARBA" id="ARBA00022840"/>
    </source>
</evidence>
<name>A0A7M7SW47_STRPU</name>
<keyword evidence="7" id="KW-0067">ATP-binding</keyword>
<reference evidence="9" key="2">
    <citation type="submission" date="2021-01" db="UniProtKB">
        <authorList>
            <consortium name="EnsemblMetazoa"/>
        </authorList>
    </citation>
    <scope>IDENTIFICATION</scope>
</reference>
<dbReference type="GeneID" id="100889562"/>
<evidence type="ECO:0000256" key="2">
    <source>
        <dbReference type="ARBA" id="ARBA00011738"/>
    </source>
</evidence>
<evidence type="ECO:0000313" key="10">
    <source>
        <dbReference type="Proteomes" id="UP000007110"/>
    </source>
</evidence>
<dbReference type="InParanoid" id="A0A7M7SW47"/>
<dbReference type="OrthoDB" id="2461at2759"/>
<evidence type="ECO:0000259" key="8">
    <source>
        <dbReference type="Pfam" id="PF01636"/>
    </source>
</evidence>
<dbReference type="RefSeq" id="XP_030835761.1">
    <property type="nucleotide sequence ID" value="XM_030979901.1"/>
</dbReference>
<dbReference type="OMA" id="EMCEITE"/>
<dbReference type="Gene3D" id="3.90.1200.10">
    <property type="match status" value="1"/>
</dbReference>
<dbReference type="InterPro" id="IPR002575">
    <property type="entry name" value="Aminoglycoside_PTrfase"/>
</dbReference>
<dbReference type="GO" id="GO:0005524">
    <property type="term" value="F:ATP binding"/>
    <property type="evidence" value="ECO:0007669"/>
    <property type="project" value="UniProtKB-KW"/>
</dbReference>
<feature type="domain" description="Aminoglycoside phosphotransferase" evidence="8">
    <location>
        <begin position="30"/>
        <end position="267"/>
    </location>
</feature>
<keyword evidence="10" id="KW-1185">Reference proteome</keyword>
<dbReference type="PANTHER" id="PTHR34273:SF2">
    <property type="entry name" value="METHYLTHIORIBOSE KINASE"/>
    <property type="match status" value="1"/>
</dbReference>
<evidence type="ECO:0000256" key="4">
    <source>
        <dbReference type="ARBA" id="ARBA00022679"/>
    </source>
</evidence>
<dbReference type="Gene3D" id="3.30.200.20">
    <property type="entry name" value="Phosphorylase Kinase, domain 1"/>
    <property type="match status" value="1"/>
</dbReference>
<evidence type="ECO:0000256" key="6">
    <source>
        <dbReference type="ARBA" id="ARBA00022777"/>
    </source>
</evidence>
<dbReference type="GO" id="GO:0009086">
    <property type="term" value="P:methionine biosynthetic process"/>
    <property type="evidence" value="ECO:0007669"/>
    <property type="project" value="InterPro"/>
</dbReference>
<proteinExistence type="inferred from homology"/>
<dbReference type="EnsemblMetazoa" id="XM_030979901">
    <property type="protein sequence ID" value="XP_030835761"/>
    <property type="gene ID" value="LOC100889562"/>
</dbReference>
<keyword evidence="5" id="KW-0547">Nucleotide-binding</keyword>
<evidence type="ECO:0000256" key="3">
    <source>
        <dbReference type="ARBA" id="ARBA00012128"/>
    </source>
</evidence>
<organism evidence="9 10">
    <name type="scientific">Strongylocentrotus purpuratus</name>
    <name type="common">Purple sea urchin</name>
    <dbReference type="NCBI Taxonomy" id="7668"/>
    <lineage>
        <taxon>Eukaryota</taxon>
        <taxon>Metazoa</taxon>
        <taxon>Echinodermata</taxon>
        <taxon>Eleutherozoa</taxon>
        <taxon>Echinozoa</taxon>
        <taxon>Echinoidea</taxon>
        <taxon>Euechinoidea</taxon>
        <taxon>Echinacea</taxon>
        <taxon>Camarodonta</taxon>
        <taxon>Echinidea</taxon>
        <taxon>Strongylocentrotidae</taxon>
        <taxon>Strongylocentrotus</taxon>
    </lineage>
</organism>
<dbReference type="Proteomes" id="UP000007110">
    <property type="component" value="Unassembled WGS sequence"/>
</dbReference>
<dbReference type="PANTHER" id="PTHR34273">
    <property type="entry name" value="METHYLTHIORIBOSE KINASE"/>
    <property type="match status" value="1"/>
</dbReference>